<feature type="compositionally biased region" description="Low complexity" evidence="2">
    <location>
        <begin position="1086"/>
        <end position="1099"/>
    </location>
</feature>
<keyword evidence="8" id="KW-1185">Reference proteome</keyword>
<feature type="domain" description="Helicase SEN1 beta-barrel" evidence="6">
    <location>
        <begin position="1238"/>
        <end position="1340"/>
    </location>
</feature>
<dbReference type="Pfam" id="PF23576">
    <property type="entry name" value="SEN1_barrel"/>
    <property type="match status" value="1"/>
</dbReference>
<dbReference type="InterPro" id="IPR047187">
    <property type="entry name" value="SF1_C_Upf1"/>
</dbReference>
<protein>
    <submittedName>
        <fullName evidence="7">Related to sen1 protein</fullName>
    </submittedName>
</protein>
<dbReference type="PANTHER" id="PTHR10887">
    <property type="entry name" value="DNA2/NAM7 HELICASE FAMILY"/>
    <property type="match status" value="1"/>
</dbReference>
<feature type="region of interest" description="Disordered" evidence="2">
    <location>
        <begin position="1"/>
        <end position="39"/>
    </location>
</feature>
<sequence length="1868" mass="203456">MSDATQASPTPATGAHSGVNGDAAEAASSTRRAEDEAQARSLMGKVIERQKDHSPYSELIPLALAMTGQQEHPLCGRDNPERETREEMEASKELSLELHACMLRVRAFKTIPQVDEWLSRMARAIFSCRDCMDVYIIAKDLARTKYLSAYAPGSLTRFFAAIKQWEVSRSLEILDGKVVKPSGASIDSLTESELYAVVGTIMPCIADPIEERPMAADELLQTVGSNLTSNFVMGRCCPGLLSLALIPGKAETKTENSDMSLREWALMQLSSTDIRPISAKVCVTPTMIRLREFTEKYAGNARSDLLSKFAPSMSDSESSIVPQDASPSPITTADQAASLLSKLGERGGVAQIELLLNQLGQVSRDAPHIWKELGTRQQSAPGSSSASDKSGGGRALVGLASLLDNPDFSDLFQKVGTGDVYSHQWASDFLLSLRGLSSDAPGIGLAFEDALRRLVNFALERQQAAHSSHDAKLAAASMGVTLLQIAMNADLPPRDSSVDLIAMNADLPPRDTSVDLVRVRNDSEPQEATLPQTFTKEPCRDAALKTCALYASTIANLALRGRLPNDSTAIAREDASRLSARKLLAAVYESDARRLENAFAELGTLARGHKSRWASRRRSARRPGGGESVKNPDGPDPAEVYSSAAKDAWPGPVLCSEAWTEGKKAFAAEADAALFLRPLATLSVLVEPSLQTHLLPESREAATEYVEYRQILKTCVLNLGRALRTQRGALASALLEVGDSVRAPQLQRVCQENSDALVCAILSPDVEVHRSSLNVVRATFDESTPRGECLMSLLKFSPDLALKGLDDFLTAFVAATSMLIEANEAARSLVNSFGDVIECLCSPTYGLLRVGSPHSFLPSEQCIVDTRIPPIWNSLLQGIASIFRNSPAWAQIVPAHDMVSWFRDVVLLANDTLECVDVMRAALLDADQQDEIVTALAFPLEEVCSFLRLNDKAILDETKDYVVKALETFRSAKYGTNLPQVVKDKMLNFVESQLAESDSAVRRTLLSSAELVLLRDLLGPIELSDEEGEDEIQVVEAPAKTVDKGKEHFGSRLPTDKELKAPIAGPTAESRVTGARPDGGHAQKLAAAAAAKQASSDTSDSSDDDDREARGLAALKVGGSRSPYKSRMPPAPRQPARSTVIIEHPNTEKIAREKAEQDRKRRLRAPPDFAQLHRAILSWDYWAEGDYPPNSTSDNFKMGLARYNSPEQYKEVFGPLLLLESWAQLQNSKEELTNPSARFFTMEVTGRSKVDGFEDINATIPMGLNQSYNGLKVSFQDTDVVVLTLLDGAQKPKKMLAKVEAHRQIGQGSNVTLRCCLGPLDKQGLSGSLSVKSRWSICKLFTLTTLHRECAALMAFQDYDLVADILQGKAAPKQVVRDSDARQAMDAFQVNRPQAEAIVGSLQADRGISLIQGPPGTGKTKTICSLIARGVDEVNTLVAELKTIRDEKESKSRQLEDARVAGVSGAAVGQLQAEIKALTVKRMNTAEKLDQIKDAKRTKARQQEADRRRVQVEILADADVVCTTLSGAGNPILAGLPFEFETVIIDEAAQAVELSSLIPLRYGCKRVILVGDPNQLPPTVISQKAARLKYSQSLFKAARLKYSQSLFVRIFDAYPDVYLLSIQYRMHPLISAFPSQRFYDGKLQDGPRMAELTKQPWHSTSLLSPFKFFDAYNGSEKMGRGHSIVNRDEAMIAAALYDRRVNVALTRAKSNTFVIGNAQLLRRDDLWGSLVRHAEESGVLEKSPVKRPKLSNGFKDARKHGKGSHSSKSSSRESSASSVRSNSKVAGPSHPKNHASSVSRPACPPDIPAARRDKPPEILAARKDAEGGTEGAARNASANRQQERGRPSEAALKAVFNTKKKRRFAPGA</sequence>
<feature type="compositionally biased region" description="Basic residues" evidence="2">
    <location>
        <begin position="612"/>
        <end position="621"/>
    </location>
</feature>
<dbReference type="PANTHER" id="PTHR10887:SF495">
    <property type="entry name" value="HELICASE SENATAXIN ISOFORM X1-RELATED"/>
    <property type="match status" value="1"/>
</dbReference>
<dbReference type="CDD" id="cd18808">
    <property type="entry name" value="SF1_C_Upf1"/>
    <property type="match status" value="1"/>
</dbReference>
<feature type="compositionally biased region" description="Low complexity" evidence="2">
    <location>
        <begin position="1766"/>
        <end position="1786"/>
    </location>
</feature>
<dbReference type="Pfam" id="PF12726">
    <property type="entry name" value="SEN1_N"/>
    <property type="match status" value="1"/>
</dbReference>
<feature type="domain" description="DNA2/NAM7 helicase helicase" evidence="4">
    <location>
        <begin position="1440"/>
        <end position="1583"/>
    </location>
</feature>
<dbReference type="CDD" id="cd18042">
    <property type="entry name" value="DEXXQc_SETX"/>
    <property type="match status" value="1"/>
</dbReference>
<dbReference type="GO" id="GO:0004386">
    <property type="term" value="F:helicase activity"/>
    <property type="evidence" value="ECO:0007669"/>
    <property type="project" value="InterPro"/>
</dbReference>
<dbReference type="STRING" id="401625.A0A0N7LA83"/>
<dbReference type="InterPro" id="IPR024481">
    <property type="entry name" value="Helicase_Sen1_N"/>
</dbReference>
<dbReference type="Pfam" id="PF13086">
    <property type="entry name" value="AAA_11"/>
    <property type="match status" value="2"/>
</dbReference>
<dbReference type="EMBL" id="CCYA01000272">
    <property type="protein sequence ID" value="CEH15866.1"/>
    <property type="molecule type" value="Genomic_DNA"/>
</dbReference>
<evidence type="ECO:0000256" key="1">
    <source>
        <dbReference type="SAM" id="Coils"/>
    </source>
</evidence>
<feature type="compositionally biased region" description="Basic residues" evidence="2">
    <location>
        <begin position="1858"/>
        <end position="1868"/>
    </location>
</feature>
<dbReference type="InterPro" id="IPR041677">
    <property type="entry name" value="DNA2/NAM7_AAA_11"/>
</dbReference>
<evidence type="ECO:0000256" key="2">
    <source>
        <dbReference type="SAM" id="MobiDB-lite"/>
    </source>
</evidence>
<evidence type="ECO:0000259" key="3">
    <source>
        <dbReference type="Pfam" id="PF12726"/>
    </source>
</evidence>
<feature type="region of interest" description="Disordered" evidence="2">
    <location>
        <begin position="1027"/>
        <end position="1136"/>
    </location>
</feature>
<feature type="compositionally biased region" description="Polar residues" evidence="2">
    <location>
        <begin position="1"/>
        <end position="11"/>
    </location>
</feature>
<keyword evidence="1" id="KW-0175">Coiled coil</keyword>
<proteinExistence type="predicted"/>
<reference evidence="8" key="1">
    <citation type="submission" date="2014-09" db="EMBL/GenBank/DDBJ databases">
        <authorList>
            <person name="Sharma Rahul"/>
            <person name="Thines Marco"/>
        </authorList>
    </citation>
    <scope>NUCLEOTIDE SEQUENCE [LARGE SCALE GENOMIC DNA]</scope>
</reference>
<dbReference type="SUPFAM" id="SSF52540">
    <property type="entry name" value="P-loop containing nucleoside triphosphate hydrolases"/>
    <property type="match status" value="1"/>
</dbReference>
<dbReference type="InterPro" id="IPR027417">
    <property type="entry name" value="P-loop_NTPase"/>
</dbReference>
<evidence type="ECO:0000259" key="5">
    <source>
        <dbReference type="Pfam" id="PF13087"/>
    </source>
</evidence>
<feature type="compositionally biased region" description="Basic and acidic residues" evidence="2">
    <location>
        <begin position="1809"/>
        <end position="1826"/>
    </location>
</feature>
<dbReference type="Gene3D" id="3.40.50.300">
    <property type="entry name" value="P-loop containing nucleotide triphosphate hydrolases"/>
    <property type="match status" value="3"/>
</dbReference>
<accession>A0A0N7LA83</accession>
<dbReference type="InterPro" id="IPR056474">
    <property type="entry name" value="SEN1_barrel"/>
</dbReference>
<feature type="coiled-coil region" evidence="1">
    <location>
        <begin position="1434"/>
        <end position="1461"/>
    </location>
</feature>
<evidence type="ECO:0000259" key="4">
    <source>
        <dbReference type="Pfam" id="PF13086"/>
    </source>
</evidence>
<name>A0A0N7LA83_9BASI</name>
<dbReference type="Proteomes" id="UP000054845">
    <property type="component" value="Unassembled WGS sequence"/>
</dbReference>
<feature type="domain" description="Helicase Sen1 N-terminal" evidence="3">
    <location>
        <begin position="401"/>
        <end position="958"/>
    </location>
</feature>
<organism evidence="7 8">
    <name type="scientific">Ceraceosorus bombacis</name>
    <dbReference type="NCBI Taxonomy" id="401625"/>
    <lineage>
        <taxon>Eukaryota</taxon>
        <taxon>Fungi</taxon>
        <taxon>Dikarya</taxon>
        <taxon>Basidiomycota</taxon>
        <taxon>Ustilaginomycotina</taxon>
        <taxon>Exobasidiomycetes</taxon>
        <taxon>Ceraceosorales</taxon>
        <taxon>Ceraceosoraceae</taxon>
        <taxon>Ceraceosorus</taxon>
    </lineage>
</organism>
<evidence type="ECO:0000259" key="6">
    <source>
        <dbReference type="Pfam" id="PF23576"/>
    </source>
</evidence>
<evidence type="ECO:0000313" key="8">
    <source>
        <dbReference type="Proteomes" id="UP000054845"/>
    </source>
</evidence>
<feature type="domain" description="DNA2/NAM7 helicase-like C-terminal" evidence="5">
    <location>
        <begin position="1602"/>
        <end position="1697"/>
    </location>
</feature>
<dbReference type="Pfam" id="PF13087">
    <property type="entry name" value="AAA_12"/>
    <property type="match status" value="1"/>
</dbReference>
<dbReference type="InterPro" id="IPR041679">
    <property type="entry name" value="DNA2/NAM7-like_C"/>
</dbReference>
<dbReference type="OrthoDB" id="6513042at2759"/>
<dbReference type="InterPro" id="IPR045055">
    <property type="entry name" value="DNA2/NAM7-like"/>
</dbReference>
<feature type="region of interest" description="Disordered" evidence="2">
    <location>
        <begin position="1737"/>
        <end position="1868"/>
    </location>
</feature>
<feature type="compositionally biased region" description="Basic and acidic residues" evidence="2">
    <location>
        <begin position="1041"/>
        <end position="1060"/>
    </location>
</feature>
<feature type="domain" description="DNA2/NAM7 helicase helicase" evidence="4">
    <location>
        <begin position="1389"/>
        <end position="1429"/>
    </location>
</feature>
<evidence type="ECO:0000313" key="7">
    <source>
        <dbReference type="EMBL" id="CEH15866.1"/>
    </source>
</evidence>
<feature type="region of interest" description="Disordered" evidence="2">
    <location>
        <begin position="612"/>
        <end position="642"/>
    </location>
</feature>